<organism evidence="1 2">
    <name type="scientific">Azospirillum melinis</name>
    <dbReference type="NCBI Taxonomy" id="328839"/>
    <lineage>
        <taxon>Bacteria</taxon>
        <taxon>Pseudomonadati</taxon>
        <taxon>Pseudomonadota</taxon>
        <taxon>Alphaproteobacteria</taxon>
        <taxon>Rhodospirillales</taxon>
        <taxon>Azospirillaceae</taxon>
        <taxon>Azospirillum</taxon>
    </lineage>
</organism>
<dbReference type="EMBL" id="WHOS01000031">
    <property type="protein sequence ID" value="NUB01836.1"/>
    <property type="molecule type" value="Genomic_DNA"/>
</dbReference>
<keyword evidence="2" id="KW-1185">Reference proteome</keyword>
<accession>A0ABX2KGH9</accession>
<name>A0ABX2KGH9_9PROT</name>
<comment type="caution">
    <text evidence="1">The sequence shown here is derived from an EMBL/GenBank/DDBJ whole genome shotgun (WGS) entry which is preliminary data.</text>
</comment>
<gene>
    <name evidence="1" type="ORF">GBZ48_21525</name>
</gene>
<proteinExistence type="predicted"/>
<protein>
    <submittedName>
        <fullName evidence="1">CopG family transcriptional regulator</fullName>
    </submittedName>
</protein>
<reference evidence="1 2" key="1">
    <citation type="submission" date="2019-10" db="EMBL/GenBank/DDBJ databases">
        <title>Genome sequence of Azospirillum melinis.</title>
        <authorList>
            <person name="Ambrosini A."/>
            <person name="Sant'Anna F.H."/>
            <person name="Cassan F.D."/>
            <person name="Souza E.M."/>
            <person name="Passaglia L.M.P."/>
        </authorList>
    </citation>
    <scope>NUCLEOTIDE SEQUENCE [LARGE SCALE GENOMIC DNA]</scope>
    <source>
        <strain evidence="1 2">TMCY0552</strain>
    </source>
</reference>
<sequence length="80" mass="9611">MNSEDDRKSEQKEEVKKVTVNLPKNEVQFLQRVAKQENLSFTDVLRRSIRSEKFFVENENSGKKILVQSDDNELREIWRR</sequence>
<evidence type="ECO:0000313" key="2">
    <source>
        <dbReference type="Proteomes" id="UP000605086"/>
    </source>
</evidence>
<dbReference type="Proteomes" id="UP000605086">
    <property type="component" value="Unassembled WGS sequence"/>
</dbReference>
<evidence type="ECO:0000313" key="1">
    <source>
        <dbReference type="EMBL" id="NUB01836.1"/>
    </source>
</evidence>